<feature type="transmembrane region" description="Helical" evidence="6">
    <location>
        <begin position="51"/>
        <end position="76"/>
    </location>
</feature>
<evidence type="ECO:0000313" key="8">
    <source>
        <dbReference type="EMBL" id="MDB1125842.1"/>
    </source>
</evidence>
<dbReference type="EMBL" id="JAQLOI010000003">
    <property type="protein sequence ID" value="MDB1125842.1"/>
    <property type="molecule type" value="Genomic_DNA"/>
</dbReference>
<dbReference type="InterPro" id="IPR032816">
    <property type="entry name" value="VTT_dom"/>
</dbReference>
<evidence type="ECO:0000259" key="7">
    <source>
        <dbReference type="Pfam" id="PF09335"/>
    </source>
</evidence>
<evidence type="ECO:0000256" key="6">
    <source>
        <dbReference type="SAM" id="Phobius"/>
    </source>
</evidence>
<evidence type="ECO:0000256" key="2">
    <source>
        <dbReference type="ARBA" id="ARBA00022475"/>
    </source>
</evidence>
<dbReference type="InterPro" id="IPR051311">
    <property type="entry name" value="DedA_domain"/>
</dbReference>
<reference evidence="8 9" key="1">
    <citation type="submission" date="2023-01" db="EMBL/GenBank/DDBJ databases">
        <title>Vibrio sp. KJ40-1 sp.nov, isolated from marine algae.</title>
        <authorList>
            <person name="Butt M."/>
            <person name="Kim J.M.J."/>
            <person name="Jeon C.O.C."/>
        </authorList>
    </citation>
    <scope>NUCLEOTIDE SEQUENCE [LARGE SCALE GENOMIC DNA]</scope>
    <source>
        <strain evidence="8 9">KJ40-1</strain>
    </source>
</reference>
<protein>
    <submittedName>
        <fullName evidence="8">VTT domain-containing protein</fullName>
    </submittedName>
</protein>
<keyword evidence="9" id="KW-1185">Reference proteome</keyword>
<gene>
    <name evidence="8" type="ORF">PGX00_20130</name>
</gene>
<organism evidence="8 9">
    <name type="scientific">Vibrio algarum</name>
    <dbReference type="NCBI Taxonomy" id="3020714"/>
    <lineage>
        <taxon>Bacteria</taxon>
        <taxon>Pseudomonadati</taxon>
        <taxon>Pseudomonadota</taxon>
        <taxon>Gammaproteobacteria</taxon>
        <taxon>Vibrionales</taxon>
        <taxon>Vibrionaceae</taxon>
        <taxon>Vibrio</taxon>
    </lineage>
</organism>
<dbReference type="Pfam" id="PF09335">
    <property type="entry name" value="VTT_dom"/>
    <property type="match status" value="1"/>
</dbReference>
<dbReference type="Proteomes" id="UP001210678">
    <property type="component" value="Unassembled WGS sequence"/>
</dbReference>
<evidence type="ECO:0000256" key="3">
    <source>
        <dbReference type="ARBA" id="ARBA00022692"/>
    </source>
</evidence>
<proteinExistence type="predicted"/>
<feature type="domain" description="VTT" evidence="7">
    <location>
        <begin position="42"/>
        <end position="153"/>
    </location>
</feature>
<sequence length="188" mass="20774">MTEWLTQELALPGNLTVPEIVVSIILLSYLLEDLAIITAALLAADQAISPSLALMAIFIGIATGDIGLYGAGMLAAKWRGLRYRLLKNRGMRIVRARLKHQPLLNIALIRFIPGLRTIGFTLSGLFGIRFFHFMGAVLLATAAWTALIFFCIYQLGSISWLSDSEWKWVIAPCALAGLWSINRTSRKN</sequence>
<keyword evidence="4 6" id="KW-1133">Transmembrane helix</keyword>
<accession>A0ABT4YW77</accession>
<dbReference type="PANTHER" id="PTHR42709">
    <property type="entry name" value="ALKALINE PHOSPHATASE LIKE PROTEIN"/>
    <property type="match status" value="1"/>
</dbReference>
<evidence type="ECO:0000313" key="9">
    <source>
        <dbReference type="Proteomes" id="UP001210678"/>
    </source>
</evidence>
<evidence type="ECO:0000256" key="4">
    <source>
        <dbReference type="ARBA" id="ARBA00022989"/>
    </source>
</evidence>
<keyword evidence="3 6" id="KW-0812">Transmembrane</keyword>
<name>A0ABT4YW77_9VIBR</name>
<evidence type="ECO:0000256" key="1">
    <source>
        <dbReference type="ARBA" id="ARBA00004651"/>
    </source>
</evidence>
<dbReference type="RefSeq" id="WP_272139919.1">
    <property type="nucleotide sequence ID" value="NZ_JAQLOI010000003.1"/>
</dbReference>
<feature type="transmembrane region" description="Helical" evidence="6">
    <location>
        <begin position="135"/>
        <end position="160"/>
    </location>
</feature>
<comment type="subcellular location">
    <subcellularLocation>
        <location evidence="1">Cell membrane</location>
        <topology evidence="1">Multi-pass membrane protein</topology>
    </subcellularLocation>
</comment>
<keyword evidence="5 6" id="KW-0472">Membrane</keyword>
<comment type="caution">
    <text evidence="8">The sequence shown here is derived from an EMBL/GenBank/DDBJ whole genome shotgun (WGS) entry which is preliminary data.</text>
</comment>
<dbReference type="PANTHER" id="PTHR42709:SF6">
    <property type="entry name" value="UNDECAPRENYL PHOSPHATE TRANSPORTER A"/>
    <property type="match status" value="1"/>
</dbReference>
<evidence type="ECO:0000256" key="5">
    <source>
        <dbReference type="ARBA" id="ARBA00023136"/>
    </source>
</evidence>
<feature type="transmembrane region" description="Helical" evidence="6">
    <location>
        <begin position="20"/>
        <end position="44"/>
    </location>
</feature>
<keyword evidence="2" id="KW-1003">Cell membrane</keyword>
<feature type="transmembrane region" description="Helical" evidence="6">
    <location>
        <begin position="107"/>
        <end position="128"/>
    </location>
</feature>